<organism evidence="1">
    <name type="scientific">Medicago truncatula</name>
    <name type="common">Barrel medic</name>
    <name type="synonym">Medicago tribuloides</name>
    <dbReference type="NCBI Taxonomy" id="3880"/>
    <lineage>
        <taxon>Eukaryota</taxon>
        <taxon>Viridiplantae</taxon>
        <taxon>Streptophyta</taxon>
        <taxon>Embryophyta</taxon>
        <taxon>Tracheophyta</taxon>
        <taxon>Spermatophyta</taxon>
        <taxon>Magnoliopsida</taxon>
        <taxon>eudicotyledons</taxon>
        <taxon>Gunneridae</taxon>
        <taxon>Pentapetalae</taxon>
        <taxon>rosids</taxon>
        <taxon>fabids</taxon>
        <taxon>Fabales</taxon>
        <taxon>Fabaceae</taxon>
        <taxon>Papilionoideae</taxon>
        <taxon>50 kb inversion clade</taxon>
        <taxon>NPAAA clade</taxon>
        <taxon>Hologalegina</taxon>
        <taxon>IRL clade</taxon>
        <taxon>Trifolieae</taxon>
        <taxon>Medicago</taxon>
    </lineage>
</organism>
<dbReference type="AlphaFoldDB" id="Q2HT29"/>
<name>Q2HT29_MEDTR</name>
<protein>
    <submittedName>
        <fullName evidence="1">Uncharacterized protein</fullName>
    </submittedName>
</protein>
<proteinExistence type="predicted"/>
<reference evidence="1" key="2">
    <citation type="submission" date="2007-03" db="EMBL/GenBank/DDBJ databases">
        <authorList>
            <consortium name="The International Medicago Genome Annotation Group"/>
        </authorList>
    </citation>
    <scope>NUCLEOTIDE SEQUENCE</scope>
</reference>
<accession>Q2HT29</accession>
<gene>
    <name evidence="1" type="ORF">MtrDRAFT_AC150798g20v2</name>
</gene>
<reference evidence="1" key="1">
    <citation type="submission" date="2005-04" db="EMBL/GenBank/DDBJ databases">
        <authorList>
            <person name="Town C.D."/>
        </authorList>
    </citation>
    <scope>NUCLEOTIDE SEQUENCE</scope>
</reference>
<evidence type="ECO:0000313" key="1">
    <source>
        <dbReference type="EMBL" id="ABD33015.1"/>
    </source>
</evidence>
<dbReference type="EMBL" id="AC150798">
    <property type="protein sequence ID" value="ABD33015.1"/>
    <property type="molecule type" value="Genomic_DNA"/>
</dbReference>
<sequence>MLPAVSLDNGGSGWMNICQRAAVERNAEIEGGVGIV</sequence>